<dbReference type="OrthoDB" id="2868295at2"/>
<dbReference type="AlphaFoldDB" id="A0A5Q2N7V5"/>
<dbReference type="EMBL" id="CP045875">
    <property type="protein sequence ID" value="QGG48340.1"/>
    <property type="molecule type" value="Genomic_DNA"/>
</dbReference>
<organism evidence="2 3">
    <name type="scientific">Heliorestis convoluta</name>
    <dbReference type="NCBI Taxonomy" id="356322"/>
    <lineage>
        <taxon>Bacteria</taxon>
        <taxon>Bacillati</taxon>
        <taxon>Bacillota</taxon>
        <taxon>Clostridia</taxon>
        <taxon>Eubacteriales</taxon>
        <taxon>Heliobacteriaceae</taxon>
        <taxon>Heliorestis</taxon>
    </lineage>
</organism>
<accession>A0A5Q2N7V5</accession>
<sequence>MGIYINLNFMPHQITEDRWNRLYQETLELLQAYPFASIRLEDKGRWQIAKYCRAKDEEVHEKTRHWEVCGDLESLKIAESFRLAYNLDHYKSFTEESQSSDILEELCKGFREQRNMASIFDSKTQGCPYHIYVLALAMLIETRLAPFASVHGDFTREQALKAKSWADEIVTKPLNMPVLVDSEKMYQRLSQFLSGQALFDAFYHHWNGPEEEALRILFDKNVAERDHWFLSQLKNYESSKQIGVLRLYIQWLNNKGDLERLAQLACIEKEGPCFSPVEFAKSLCSTWVFLEPSTYEVMDYFKESPDVPGTVEGQFGTILLELKYTGRNIQRYIPLEEGLSVLVRLFPEQKEEIEQQVRAEVAKYEKDLNDMNRLAAEKDLEEDIEYDDDGLVGDDLDDDLDVGDLDVDDLGVDDLNDDDMAAITSIVLEGDMSFFLYYREGSVLLKPQKLFLEMIAYQAKVYMQGCHSLYEKMYSKLSSKKEVLFATSSQKGICLTEEAWKRIEEDADTEAGLLIFTYMVVELDPAMPSGVRRGILENRQLRQKLLDLMKDDAVMVKIEQYAEEVRGTQS</sequence>
<proteinExistence type="predicted"/>
<feature type="coiled-coil region" evidence="1">
    <location>
        <begin position="354"/>
        <end position="381"/>
    </location>
</feature>
<evidence type="ECO:0000313" key="2">
    <source>
        <dbReference type="EMBL" id="QGG48340.1"/>
    </source>
</evidence>
<gene>
    <name evidence="2" type="ORF">FTV88_2242</name>
</gene>
<keyword evidence="3" id="KW-1185">Reference proteome</keyword>
<protein>
    <submittedName>
        <fullName evidence="2">Uncharacterized protein</fullName>
    </submittedName>
</protein>
<dbReference type="Proteomes" id="UP000366051">
    <property type="component" value="Chromosome"/>
</dbReference>
<reference evidence="3" key="1">
    <citation type="submission" date="2019-11" db="EMBL/GenBank/DDBJ databases">
        <title>Genome sequence of Heliorestis convoluta strain HH, an alkaliphilic and minimalistic phototrophic bacterium from a soda lake in Egypt.</title>
        <authorList>
            <person name="Dewey E.D."/>
            <person name="Stokes L.M."/>
            <person name="Burchell B.M."/>
            <person name="Shaffer K.N."/>
            <person name="Huntington A.M."/>
            <person name="Baker J.M."/>
            <person name="Nadendla S."/>
            <person name="Giglio M.G."/>
            <person name="Touchman J.W."/>
            <person name="Blankenship R.E."/>
            <person name="Madigan M.T."/>
            <person name="Sattley W.M."/>
        </authorList>
    </citation>
    <scope>NUCLEOTIDE SEQUENCE [LARGE SCALE GENOMIC DNA]</scope>
    <source>
        <strain evidence="3">HH</strain>
    </source>
</reference>
<dbReference type="KEGG" id="hcv:FTV88_2242"/>
<keyword evidence="1" id="KW-0175">Coiled coil</keyword>
<name>A0A5Q2N7V5_9FIRM</name>
<evidence type="ECO:0000256" key="1">
    <source>
        <dbReference type="SAM" id="Coils"/>
    </source>
</evidence>
<evidence type="ECO:0000313" key="3">
    <source>
        <dbReference type="Proteomes" id="UP000366051"/>
    </source>
</evidence>
<dbReference type="RefSeq" id="WP_153725547.1">
    <property type="nucleotide sequence ID" value="NZ_CP045875.1"/>
</dbReference>